<protein>
    <submittedName>
        <fullName evidence="4">IMPACT family member YigZ</fullName>
    </submittedName>
</protein>
<dbReference type="InterPro" id="IPR020568">
    <property type="entry name" value="Ribosomal_Su5_D2-typ_SF"/>
</dbReference>
<dbReference type="InterPro" id="IPR001498">
    <property type="entry name" value="Impact_N"/>
</dbReference>
<dbReference type="Proteomes" id="UP000233730">
    <property type="component" value="Unassembled WGS sequence"/>
</dbReference>
<dbReference type="PANTHER" id="PTHR16301">
    <property type="entry name" value="IMPACT-RELATED"/>
    <property type="match status" value="1"/>
</dbReference>
<evidence type="ECO:0000313" key="5">
    <source>
        <dbReference type="Proteomes" id="UP000233730"/>
    </source>
</evidence>
<evidence type="ECO:0000259" key="2">
    <source>
        <dbReference type="Pfam" id="PF01205"/>
    </source>
</evidence>
<dbReference type="InterPro" id="IPR023582">
    <property type="entry name" value="Impact"/>
</dbReference>
<gene>
    <name evidence="4" type="ORF">CQR46_1405</name>
</gene>
<comment type="similarity">
    <text evidence="1">Belongs to the IMPACT family.</text>
</comment>
<evidence type="ECO:0000256" key="1">
    <source>
        <dbReference type="ARBA" id="ARBA00007665"/>
    </source>
</evidence>
<dbReference type="SUPFAM" id="SSF54211">
    <property type="entry name" value="Ribosomal protein S5 domain 2-like"/>
    <property type="match status" value="1"/>
</dbReference>
<reference evidence="4 5" key="1">
    <citation type="submission" date="2017-10" db="EMBL/GenBank/DDBJ databases">
        <title>Bifidobacterium genomics.</title>
        <authorList>
            <person name="Lugli G.A."/>
            <person name="Milani C."/>
            <person name="Mancabelli L."/>
        </authorList>
    </citation>
    <scope>NUCLEOTIDE SEQUENCE [LARGE SCALE GENOMIC DNA]</scope>
    <source>
        <strain evidence="4 5">1524B</strain>
    </source>
</reference>
<dbReference type="PANTHER" id="PTHR16301:SF20">
    <property type="entry name" value="IMPACT FAMILY MEMBER YIGZ"/>
    <property type="match status" value="1"/>
</dbReference>
<dbReference type="GO" id="GO:0005737">
    <property type="term" value="C:cytoplasm"/>
    <property type="evidence" value="ECO:0007669"/>
    <property type="project" value="TreeGrafter"/>
</dbReference>
<evidence type="ECO:0000259" key="3">
    <source>
        <dbReference type="Pfam" id="PF09186"/>
    </source>
</evidence>
<dbReference type="EMBL" id="PCGZ01000009">
    <property type="protein sequence ID" value="PKU89431.1"/>
    <property type="molecule type" value="Genomic_DNA"/>
</dbReference>
<dbReference type="GO" id="GO:0006446">
    <property type="term" value="P:regulation of translational initiation"/>
    <property type="evidence" value="ECO:0007669"/>
    <property type="project" value="TreeGrafter"/>
</dbReference>
<dbReference type="RefSeq" id="WP_101430176.1">
    <property type="nucleotide sequence ID" value="NZ_PCGZ01000009.1"/>
</dbReference>
<dbReference type="Pfam" id="PF09186">
    <property type="entry name" value="DUF1949"/>
    <property type="match status" value="1"/>
</dbReference>
<feature type="domain" description="Impact N-terminal" evidence="2">
    <location>
        <begin position="19"/>
        <end position="124"/>
    </location>
</feature>
<name>A0A2N3QFE0_9BIFI</name>
<evidence type="ECO:0000313" key="4">
    <source>
        <dbReference type="EMBL" id="PKU89431.1"/>
    </source>
</evidence>
<organism evidence="4 5">
    <name type="scientific">Bifidobacterium pseudolongum subsp. globosum</name>
    <dbReference type="NCBI Taxonomy" id="1690"/>
    <lineage>
        <taxon>Bacteria</taxon>
        <taxon>Bacillati</taxon>
        <taxon>Actinomycetota</taxon>
        <taxon>Actinomycetes</taxon>
        <taxon>Bifidobacteriales</taxon>
        <taxon>Bifidobacteriaceae</taxon>
        <taxon>Bifidobacterium</taxon>
    </lineage>
</organism>
<dbReference type="InterPro" id="IPR036956">
    <property type="entry name" value="Impact_N_sf"/>
</dbReference>
<dbReference type="InterPro" id="IPR035647">
    <property type="entry name" value="EFG_III/V"/>
</dbReference>
<proteinExistence type="inferred from homology"/>
<dbReference type="Pfam" id="PF01205">
    <property type="entry name" value="Impact_N"/>
    <property type="match status" value="1"/>
</dbReference>
<dbReference type="AlphaFoldDB" id="A0A2N3QFE0"/>
<dbReference type="Gene3D" id="3.30.230.30">
    <property type="entry name" value="Impact, N-terminal domain"/>
    <property type="match status" value="1"/>
</dbReference>
<accession>A0A2N3QFE0</accession>
<dbReference type="Gene3D" id="3.30.70.240">
    <property type="match status" value="1"/>
</dbReference>
<comment type="caution">
    <text evidence="4">The sequence shown here is derived from an EMBL/GenBank/DDBJ whole genome shotgun (WGS) entry which is preliminary data.</text>
</comment>
<dbReference type="InterPro" id="IPR015269">
    <property type="entry name" value="UPF0029_Impact_C"/>
</dbReference>
<feature type="domain" description="UPF0029" evidence="3">
    <location>
        <begin position="142"/>
        <end position="195"/>
    </location>
</feature>
<sequence length="212" mass="22901">MRTILNTADAPAHDSFVEKKSEFIGDACHVGALADALAFVESIREAHPKARHVAYAAIVTDDSGRVMERMSDDGEPSGTAGKPILDVLRANDLTDCVVAVTRYFGGILLGSGGLTRAYSTGASIAVKAARMARIVPCRQFHVRLDYAQLGQFQQLLAHCEGEQTDAQFTDRVEIVATIPQTNCEAFENRVREAFNAGVVPEPLGQVSRPMPE</sequence>
<dbReference type="SUPFAM" id="SSF54980">
    <property type="entry name" value="EF-G C-terminal domain-like"/>
    <property type="match status" value="1"/>
</dbReference>